<proteinExistence type="inferred from homology"/>
<evidence type="ECO:0000256" key="6">
    <source>
        <dbReference type="ARBA" id="ARBA00023002"/>
    </source>
</evidence>
<evidence type="ECO:0000313" key="10">
    <source>
        <dbReference type="EMBL" id="KXA63995.1"/>
    </source>
</evidence>
<accession>A0A133S4I2</accession>
<keyword evidence="4 8" id="KW-0554">One-carbon metabolism</keyword>
<reference evidence="10 11" key="1">
    <citation type="submission" date="2016-01" db="EMBL/GenBank/DDBJ databases">
        <authorList>
            <person name="Oliw E.H."/>
        </authorList>
    </citation>
    <scope>NUCLEOTIDE SEQUENCE [LARGE SCALE GENOMIC DNA]</scope>
    <source>
        <strain evidence="10 11">CMW7756B</strain>
    </source>
</reference>
<evidence type="ECO:0000256" key="5">
    <source>
        <dbReference type="ARBA" id="ARBA00022857"/>
    </source>
</evidence>
<dbReference type="PIRSF" id="PIRSF000194">
    <property type="entry name" value="DHFR"/>
    <property type="match status" value="1"/>
</dbReference>
<dbReference type="GO" id="GO:0004146">
    <property type="term" value="F:dihydrofolate reductase activity"/>
    <property type="evidence" value="ECO:0007669"/>
    <property type="project" value="UniProtKB-EC"/>
</dbReference>
<dbReference type="CDD" id="cd00209">
    <property type="entry name" value="DHFR"/>
    <property type="match status" value="1"/>
</dbReference>
<evidence type="ECO:0000256" key="1">
    <source>
        <dbReference type="ARBA" id="ARBA00004903"/>
    </source>
</evidence>
<comment type="similarity">
    <text evidence="2 8">Belongs to the dihydrofolate reductase family.</text>
</comment>
<dbReference type="Proteomes" id="UP000070226">
    <property type="component" value="Unassembled WGS sequence"/>
</dbReference>
<dbReference type="GO" id="GO:0046654">
    <property type="term" value="P:tetrahydrofolate biosynthetic process"/>
    <property type="evidence" value="ECO:0007669"/>
    <property type="project" value="UniProtKB-UniPathway"/>
</dbReference>
<evidence type="ECO:0000259" key="9">
    <source>
        <dbReference type="PROSITE" id="PS51330"/>
    </source>
</evidence>
<keyword evidence="6 8" id="KW-0560">Oxidoreductase</keyword>
<organism evidence="10">
    <name type="scientific">Veillonella atypica</name>
    <dbReference type="NCBI Taxonomy" id="39777"/>
    <lineage>
        <taxon>Bacteria</taxon>
        <taxon>Bacillati</taxon>
        <taxon>Bacillota</taxon>
        <taxon>Negativicutes</taxon>
        <taxon>Veillonellales</taxon>
        <taxon>Veillonellaceae</taxon>
        <taxon>Veillonella</taxon>
    </lineage>
</organism>
<protein>
    <recommendedName>
        <fullName evidence="3 8">Dihydrofolate reductase</fullName>
        <ecNumber evidence="3 8">1.5.1.3</ecNumber>
    </recommendedName>
</protein>
<gene>
    <name evidence="10" type="ORF">HMPREF3233_01098</name>
</gene>
<dbReference type="GO" id="GO:0046655">
    <property type="term" value="P:folic acid metabolic process"/>
    <property type="evidence" value="ECO:0007669"/>
    <property type="project" value="TreeGrafter"/>
</dbReference>
<feature type="domain" description="DHFR" evidence="9">
    <location>
        <begin position="1"/>
        <end position="160"/>
    </location>
</feature>
<sequence length="164" mass="18578">MLALIVAVAHHRVIGKDNSLIWHLPNDLKFFKEKTTGHVIIMGRKTFESLPFLLPNREHWVITKNKGFNAPEGVRVFSSPEAVVKAAKEIDVAYVIGGAQIYEAFLPYVDVMHITEVDHEFEGDAHFPEFDASAFTITSVVEGTVDDKNTYPHRFVTYERKGHN</sequence>
<comment type="catalytic activity">
    <reaction evidence="8">
        <text>(6S)-5,6,7,8-tetrahydrofolate + NADP(+) = 7,8-dihydrofolate + NADPH + H(+)</text>
        <dbReference type="Rhea" id="RHEA:15009"/>
        <dbReference type="ChEBI" id="CHEBI:15378"/>
        <dbReference type="ChEBI" id="CHEBI:57451"/>
        <dbReference type="ChEBI" id="CHEBI:57453"/>
        <dbReference type="ChEBI" id="CHEBI:57783"/>
        <dbReference type="ChEBI" id="CHEBI:58349"/>
        <dbReference type="EC" id="1.5.1.3"/>
    </reaction>
</comment>
<dbReference type="InterPro" id="IPR001796">
    <property type="entry name" value="DHFR_dom"/>
</dbReference>
<keyword evidence="5 8" id="KW-0521">NADP</keyword>
<evidence type="ECO:0000256" key="7">
    <source>
        <dbReference type="ARBA" id="ARBA00025067"/>
    </source>
</evidence>
<dbReference type="PANTHER" id="PTHR48069">
    <property type="entry name" value="DIHYDROFOLATE REDUCTASE"/>
    <property type="match status" value="1"/>
</dbReference>
<dbReference type="InterPro" id="IPR024072">
    <property type="entry name" value="DHFR-like_dom_sf"/>
</dbReference>
<dbReference type="GO" id="GO:0006730">
    <property type="term" value="P:one-carbon metabolic process"/>
    <property type="evidence" value="ECO:0007669"/>
    <property type="project" value="UniProtKB-KW"/>
</dbReference>
<dbReference type="Pfam" id="PF00186">
    <property type="entry name" value="DHFR_1"/>
    <property type="match status" value="1"/>
</dbReference>
<dbReference type="SUPFAM" id="SSF53597">
    <property type="entry name" value="Dihydrofolate reductase-like"/>
    <property type="match status" value="1"/>
</dbReference>
<evidence type="ECO:0000313" key="11">
    <source>
        <dbReference type="Proteomes" id="UP000070226"/>
    </source>
</evidence>
<dbReference type="UniPathway" id="UPA00077">
    <property type="reaction ID" value="UER00158"/>
</dbReference>
<dbReference type="FunFam" id="3.40.430.10:FF:000001">
    <property type="entry name" value="Dihydrofolate reductase"/>
    <property type="match status" value="1"/>
</dbReference>
<dbReference type="PRINTS" id="PR00070">
    <property type="entry name" value="DHFR"/>
</dbReference>
<dbReference type="GO" id="GO:0070401">
    <property type="term" value="F:NADP+ binding"/>
    <property type="evidence" value="ECO:0007669"/>
    <property type="project" value="UniProtKB-ARBA"/>
</dbReference>
<dbReference type="PANTHER" id="PTHR48069:SF3">
    <property type="entry name" value="DIHYDROFOLATE REDUCTASE"/>
    <property type="match status" value="1"/>
</dbReference>
<comment type="caution">
    <text evidence="10">The sequence shown here is derived from an EMBL/GenBank/DDBJ whole genome shotgun (WGS) entry which is preliminary data.</text>
</comment>
<name>A0A133S4I2_9FIRM</name>
<dbReference type="EC" id="1.5.1.3" evidence="3 8"/>
<evidence type="ECO:0000256" key="2">
    <source>
        <dbReference type="ARBA" id="ARBA00009539"/>
    </source>
</evidence>
<comment type="pathway">
    <text evidence="1 8">Cofactor biosynthesis; tetrahydrofolate biosynthesis; 5,6,7,8-tetrahydrofolate from 7,8-dihydrofolate: step 1/1.</text>
</comment>
<dbReference type="PROSITE" id="PS51330">
    <property type="entry name" value="DHFR_2"/>
    <property type="match status" value="1"/>
</dbReference>
<dbReference type="GO" id="GO:0005829">
    <property type="term" value="C:cytosol"/>
    <property type="evidence" value="ECO:0007669"/>
    <property type="project" value="TreeGrafter"/>
</dbReference>
<evidence type="ECO:0000256" key="4">
    <source>
        <dbReference type="ARBA" id="ARBA00022563"/>
    </source>
</evidence>
<evidence type="ECO:0000256" key="8">
    <source>
        <dbReference type="PIRNR" id="PIRNR000194"/>
    </source>
</evidence>
<dbReference type="Gene3D" id="3.40.430.10">
    <property type="entry name" value="Dihydrofolate Reductase, subunit A"/>
    <property type="match status" value="1"/>
</dbReference>
<dbReference type="InterPro" id="IPR012259">
    <property type="entry name" value="DHFR"/>
</dbReference>
<dbReference type="GO" id="GO:0046452">
    <property type="term" value="P:dihydrofolate metabolic process"/>
    <property type="evidence" value="ECO:0007669"/>
    <property type="project" value="TreeGrafter"/>
</dbReference>
<dbReference type="AlphaFoldDB" id="A0A133S4I2"/>
<dbReference type="PATRIC" id="fig|39777.7.peg.1065"/>
<dbReference type="EMBL" id="LRQT01000043">
    <property type="protein sequence ID" value="KXA63995.1"/>
    <property type="molecule type" value="Genomic_DNA"/>
</dbReference>
<evidence type="ECO:0000256" key="3">
    <source>
        <dbReference type="ARBA" id="ARBA00012856"/>
    </source>
</evidence>
<dbReference type="STRING" id="39777.B7L28_07015"/>
<dbReference type="RefSeq" id="WP_009660751.1">
    <property type="nucleotide sequence ID" value="NZ_CALLHQ010000002.1"/>
</dbReference>
<comment type="function">
    <text evidence="7 8">Key enzyme in folate metabolism. Catalyzes an essential reaction for de novo glycine and purine synthesis, and for DNA precursor synthesis.</text>
</comment>